<comment type="caution">
    <text evidence="7">The sequence shown here is derived from an EMBL/GenBank/DDBJ whole genome shotgun (WGS) entry which is preliminary data.</text>
</comment>
<evidence type="ECO:0000256" key="3">
    <source>
        <dbReference type="ARBA" id="ARBA00022771"/>
    </source>
</evidence>
<evidence type="ECO:0000256" key="2">
    <source>
        <dbReference type="ARBA" id="ARBA00022737"/>
    </source>
</evidence>
<keyword evidence="4" id="KW-0862">Zinc</keyword>
<dbReference type="AlphaFoldDB" id="A0A7J8HEH7"/>
<dbReference type="SMART" id="SM00355">
    <property type="entry name" value="ZnF_C2H2"/>
    <property type="match status" value="1"/>
</dbReference>
<dbReference type="PANTHER" id="PTHR23235">
    <property type="entry name" value="KRUEPPEL-LIKE TRANSCRIPTION FACTOR"/>
    <property type="match status" value="1"/>
</dbReference>
<dbReference type="PROSITE" id="PS50157">
    <property type="entry name" value="ZINC_FINGER_C2H2_2"/>
    <property type="match status" value="1"/>
</dbReference>
<evidence type="ECO:0000313" key="8">
    <source>
        <dbReference type="Proteomes" id="UP000550707"/>
    </source>
</evidence>
<dbReference type="FunFam" id="3.30.160.60:FF:000026">
    <property type="entry name" value="Transcription factor Sp3"/>
    <property type="match status" value="1"/>
</dbReference>
<dbReference type="Proteomes" id="UP000550707">
    <property type="component" value="Unassembled WGS sequence"/>
</dbReference>
<gene>
    <name evidence="7" type="ORF">HJG59_017200</name>
</gene>
<organism evidence="7 8">
    <name type="scientific">Molossus molossus</name>
    <name type="common">Pallas' mastiff bat</name>
    <name type="synonym">Vespertilio molossus</name>
    <dbReference type="NCBI Taxonomy" id="27622"/>
    <lineage>
        <taxon>Eukaryota</taxon>
        <taxon>Metazoa</taxon>
        <taxon>Chordata</taxon>
        <taxon>Craniata</taxon>
        <taxon>Vertebrata</taxon>
        <taxon>Euteleostomi</taxon>
        <taxon>Mammalia</taxon>
        <taxon>Eutheria</taxon>
        <taxon>Laurasiatheria</taxon>
        <taxon>Chiroptera</taxon>
        <taxon>Yangochiroptera</taxon>
        <taxon>Molossidae</taxon>
        <taxon>Molossus</taxon>
    </lineage>
</organism>
<dbReference type="PANTHER" id="PTHR23235:SF17">
    <property type="entry name" value="TRANSCRIPTION FACTOR SP4"/>
    <property type="match status" value="1"/>
</dbReference>
<dbReference type="GO" id="GO:0000981">
    <property type="term" value="F:DNA-binding transcription factor activity, RNA polymerase II-specific"/>
    <property type="evidence" value="ECO:0007669"/>
    <property type="project" value="TreeGrafter"/>
</dbReference>
<dbReference type="GO" id="GO:0008270">
    <property type="term" value="F:zinc ion binding"/>
    <property type="evidence" value="ECO:0007669"/>
    <property type="project" value="UniProtKB-KW"/>
</dbReference>
<accession>A0A7J8HEH7</accession>
<keyword evidence="1" id="KW-0479">Metal-binding</keyword>
<dbReference type="InterPro" id="IPR036236">
    <property type="entry name" value="Znf_C2H2_sf"/>
</dbReference>
<evidence type="ECO:0000256" key="5">
    <source>
        <dbReference type="PROSITE-ProRule" id="PRU00042"/>
    </source>
</evidence>
<keyword evidence="2" id="KW-0677">Repeat</keyword>
<evidence type="ECO:0000313" key="7">
    <source>
        <dbReference type="EMBL" id="KAF6470325.1"/>
    </source>
</evidence>
<evidence type="ECO:0000256" key="1">
    <source>
        <dbReference type="ARBA" id="ARBA00022723"/>
    </source>
</evidence>
<evidence type="ECO:0000256" key="4">
    <source>
        <dbReference type="ARBA" id="ARBA00022833"/>
    </source>
</evidence>
<dbReference type="Gene3D" id="3.30.160.60">
    <property type="entry name" value="Classic Zinc Finger"/>
    <property type="match status" value="1"/>
</dbReference>
<sequence>MNRGKRNSISVILKDVGKFMAKHLTYEHIFAGILEKGLLCATGCFVAKDSQGVMSFRDIEEPIQVSEKRFECPECSKRFMRSDHLSKHVKTHQNKKGGGTALAIVTSGELDSSVTEVLGSPRIVTVAAISQDSNPATPNVSANMEEF</sequence>
<proteinExistence type="predicted"/>
<dbReference type="PROSITE" id="PS00028">
    <property type="entry name" value="ZINC_FINGER_C2H2_1"/>
    <property type="match status" value="1"/>
</dbReference>
<dbReference type="EMBL" id="JACASF010000007">
    <property type="protein sequence ID" value="KAF6470325.1"/>
    <property type="molecule type" value="Genomic_DNA"/>
</dbReference>
<evidence type="ECO:0000259" key="6">
    <source>
        <dbReference type="PROSITE" id="PS50157"/>
    </source>
</evidence>
<keyword evidence="8" id="KW-1185">Reference proteome</keyword>
<reference evidence="7 8" key="1">
    <citation type="journal article" date="2020" name="Nature">
        <title>Six reference-quality genomes reveal evolution of bat adaptations.</title>
        <authorList>
            <person name="Jebb D."/>
            <person name="Huang Z."/>
            <person name="Pippel M."/>
            <person name="Hughes G.M."/>
            <person name="Lavrichenko K."/>
            <person name="Devanna P."/>
            <person name="Winkler S."/>
            <person name="Jermiin L.S."/>
            <person name="Skirmuntt E.C."/>
            <person name="Katzourakis A."/>
            <person name="Burkitt-Gray L."/>
            <person name="Ray D.A."/>
            <person name="Sullivan K.A.M."/>
            <person name="Roscito J.G."/>
            <person name="Kirilenko B.M."/>
            <person name="Davalos L.M."/>
            <person name="Corthals A.P."/>
            <person name="Power M.L."/>
            <person name="Jones G."/>
            <person name="Ransome R.D."/>
            <person name="Dechmann D.K.N."/>
            <person name="Locatelli A.G."/>
            <person name="Puechmaille S.J."/>
            <person name="Fedrigo O."/>
            <person name="Jarvis E.D."/>
            <person name="Hiller M."/>
            <person name="Vernes S.C."/>
            <person name="Myers E.W."/>
            <person name="Teeling E.C."/>
        </authorList>
    </citation>
    <scope>NUCLEOTIDE SEQUENCE [LARGE SCALE GENOMIC DNA]</scope>
    <source>
        <strain evidence="7">MMolMol1</strain>
        <tissue evidence="7">Muscle</tissue>
    </source>
</reference>
<dbReference type="InterPro" id="IPR013087">
    <property type="entry name" value="Znf_C2H2_type"/>
</dbReference>
<dbReference type="SUPFAM" id="SSF57667">
    <property type="entry name" value="beta-beta-alpha zinc fingers"/>
    <property type="match status" value="1"/>
</dbReference>
<protein>
    <submittedName>
        <fullName evidence="7">Sp4 transcription factor</fullName>
    </submittedName>
</protein>
<keyword evidence="3 5" id="KW-0863">Zinc-finger</keyword>
<feature type="domain" description="C2H2-type" evidence="6">
    <location>
        <begin position="70"/>
        <end position="97"/>
    </location>
</feature>
<dbReference type="Pfam" id="PF00096">
    <property type="entry name" value="zf-C2H2"/>
    <property type="match status" value="1"/>
</dbReference>
<dbReference type="GO" id="GO:0000978">
    <property type="term" value="F:RNA polymerase II cis-regulatory region sequence-specific DNA binding"/>
    <property type="evidence" value="ECO:0007669"/>
    <property type="project" value="TreeGrafter"/>
</dbReference>
<name>A0A7J8HEH7_MOLMO</name>